<reference evidence="4" key="1">
    <citation type="submission" date="2023-11" db="EMBL/GenBank/DDBJ databases">
        <authorList>
            <person name="De Vega J J."/>
            <person name="De Vega J J."/>
        </authorList>
    </citation>
    <scope>NUCLEOTIDE SEQUENCE</scope>
</reference>
<evidence type="ECO:0000313" key="4">
    <source>
        <dbReference type="EMBL" id="CAK5279461.1"/>
    </source>
</evidence>
<dbReference type="Gene3D" id="3.40.50.12780">
    <property type="entry name" value="N-terminal domain of ligase-like"/>
    <property type="match status" value="1"/>
</dbReference>
<evidence type="ECO:0000259" key="3">
    <source>
        <dbReference type="Pfam" id="PF00501"/>
    </source>
</evidence>
<organism evidence="4 5">
    <name type="scientific">Mycena citricolor</name>
    <dbReference type="NCBI Taxonomy" id="2018698"/>
    <lineage>
        <taxon>Eukaryota</taxon>
        <taxon>Fungi</taxon>
        <taxon>Dikarya</taxon>
        <taxon>Basidiomycota</taxon>
        <taxon>Agaricomycotina</taxon>
        <taxon>Agaricomycetes</taxon>
        <taxon>Agaricomycetidae</taxon>
        <taxon>Agaricales</taxon>
        <taxon>Marasmiineae</taxon>
        <taxon>Mycenaceae</taxon>
        <taxon>Mycena</taxon>
    </lineage>
</organism>
<dbReference type="PANTHER" id="PTHR43272">
    <property type="entry name" value="LONG-CHAIN-FATTY-ACID--COA LIGASE"/>
    <property type="match status" value="1"/>
</dbReference>
<dbReference type="GO" id="GO:0016020">
    <property type="term" value="C:membrane"/>
    <property type="evidence" value="ECO:0007669"/>
    <property type="project" value="TreeGrafter"/>
</dbReference>
<dbReference type="PROSITE" id="PS00455">
    <property type="entry name" value="AMP_BINDING"/>
    <property type="match status" value="1"/>
</dbReference>
<sequence length="707" mass="76647">MSPNTSSGFLPLTSMSPSNYLVEDALVALPAKIPFDKQSLPLPGTKRPGQTAHYVNAMWGLLDPAEHRLKTVADIFISGMSLGKDRPLLGHRPVLSKKPLTFANRYEWLTYGQVDVRRRNLGSGLLQLFSDPASGVGGGELETVGIWSINRPEWQIVDLALMSYKKVNVSLYDTLGKDSVGNINHAHLTIIFATLDHIPALLKLAPKTPQLKVVVSMDVLSADVRQVFGEWGQSVGVSVVDMGDIEALGLAHLSEPIPPSPEDIASICYTSGTTSMPKGAVLTHGQLSSSVVTNLLGLNIPSNTTMMSYLPLAHIYERVNEQNCIAVGGNIGFFTGDPLRLIEDCQILKPAFFPGVPRVLNRVYQSAMAAANVPGFKGDLFRRAMAAKLEKFRATGDNTHFFWDKLVFRKIQAVLGGNILLVTSGSAPISGDVVDFLNVAFGCQIIEGYGMTETCAVATKTWPGDASAGGSVGPPQSANLIKLVDVPAMNYTSEDKPNPRGEMCVKGINTFLRYYKDEKNTASTIDSEGWLHTGDVAEIDSCGRFRIIDRVKNIMKLAQGEYVALEKVENTYSTVPVVAQLYVHGDSLQSFLIGVVVADPIQLAPLVSRVLDKKVASDDLVALSAACKDEGVVASVLNLLSKEAKKNALKGFETVKRIHLTLDMFTVEEGTMTPTMKLRRKDAYNKFQTELDALYALGEPSSSSTKL</sequence>
<proteinExistence type="predicted"/>
<dbReference type="AlphaFoldDB" id="A0AAD2K594"/>
<evidence type="ECO:0000313" key="5">
    <source>
        <dbReference type="Proteomes" id="UP001295794"/>
    </source>
</evidence>
<protein>
    <recommendedName>
        <fullName evidence="3">AMP-dependent synthetase/ligase domain-containing protein</fullName>
    </recommendedName>
</protein>
<dbReference type="Pfam" id="PF00501">
    <property type="entry name" value="AMP-binding"/>
    <property type="match status" value="1"/>
</dbReference>
<dbReference type="InterPro" id="IPR000873">
    <property type="entry name" value="AMP-dep_synth/lig_dom"/>
</dbReference>
<dbReference type="GO" id="GO:0004467">
    <property type="term" value="F:long-chain fatty acid-CoA ligase activity"/>
    <property type="evidence" value="ECO:0007669"/>
    <property type="project" value="TreeGrafter"/>
</dbReference>
<dbReference type="SUPFAM" id="SSF56801">
    <property type="entry name" value="Acetyl-CoA synthetase-like"/>
    <property type="match status" value="1"/>
</dbReference>
<dbReference type="InterPro" id="IPR020845">
    <property type="entry name" value="AMP-binding_CS"/>
</dbReference>
<keyword evidence="2" id="KW-0067">ATP-binding</keyword>
<keyword evidence="5" id="KW-1185">Reference proteome</keyword>
<accession>A0AAD2K594</accession>
<keyword evidence="1" id="KW-0547">Nucleotide-binding</keyword>
<dbReference type="EMBL" id="CAVNYO010000436">
    <property type="protein sequence ID" value="CAK5279461.1"/>
    <property type="molecule type" value="Genomic_DNA"/>
</dbReference>
<feature type="domain" description="AMP-dependent synthetase/ligase" evidence="3">
    <location>
        <begin position="102"/>
        <end position="515"/>
    </location>
</feature>
<dbReference type="GO" id="GO:0005524">
    <property type="term" value="F:ATP binding"/>
    <property type="evidence" value="ECO:0007669"/>
    <property type="project" value="UniProtKB-KW"/>
</dbReference>
<name>A0AAD2K594_9AGAR</name>
<dbReference type="InterPro" id="IPR042099">
    <property type="entry name" value="ANL_N_sf"/>
</dbReference>
<comment type="caution">
    <text evidence="4">The sequence shown here is derived from an EMBL/GenBank/DDBJ whole genome shotgun (WGS) entry which is preliminary data.</text>
</comment>
<gene>
    <name evidence="4" type="ORF">MYCIT1_LOCUS29517</name>
</gene>
<dbReference type="GO" id="GO:0005783">
    <property type="term" value="C:endoplasmic reticulum"/>
    <property type="evidence" value="ECO:0007669"/>
    <property type="project" value="TreeGrafter"/>
</dbReference>
<evidence type="ECO:0000256" key="1">
    <source>
        <dbReference type="ARBA" id="ARBA00022741"/>
    </source>
</evidence>
<dbReference type="PANTHER" id="PTHR43272:SF33">
    <property type="entry name" value="AMP-BINDING DOMAIN-CONTAINING PROTEIN-RELATED"/>
    <property type="match status" value="1"/>
</dbReference>
<evidence type="ECO:0000256" key="2">
    <source>
        <dbReference type="ARBA" id="ARBA00022840"/>
    </source>
</evidence>
<dbReference type="Proteomes" id="UP001295794">
    <property type="component" value="Unassembled WGS sequence"/>
</dbReference>